<dbReference type="EMBL" id="LT598452">
    <property type="protein sequence ID" value="SCV01940.1"/>
    <property type="molecule type" value="Genomic_DNA"/>
</dbReference>
<dbReference type="OrthoDB" id="440160at2759"/>
<proteinExistence type="inferred from homology"/>
<feature type="chain" id="PRO_5009236442" description="N-acetylglucosaminylphosphatidylinositol deacetylase" evidence="3">
    <location>
        <begin position="23"/>
        <end position="255"/>
    </location>
</feature>
<sequence>MKTLANAFRLALLLVIAYICSSGRIEASNEAAYHRMFAGSSPTSLNLIIAHPDDEVMFFAPTLLQLDARLTGSVTVRVISLTNGGADGLGEVRTHELQDAVQLLMRRNQPLVTVLGYPDGMDQVWDVEETSRAVKALMVDESPIILTFDDQGISNHINHISCFKAVQRLKASLPHSRCYRLVSKSSVLQKYTSFVPALLHVFKPNEHLVFVSSFPQYLLSFASMLNAHVSQMVWFRYGWWFFSYYVFANEIQEFS</sequence>
<dbReference type="SUPFAM" id="SSF102588">
    <property type="entry name" value="LmbE-like"/>
    <property type="match status" value="1"/>
</dbReference>
<dbReference type="InterPro" id="IPR003737">
    <property type="entry name" value="GlcNAc_PI_deacetylase-related"/>
</dbReference>
<protein>
    <recommendedName>
        <fullName evidence="2">N-acetylglucosaminylphosphatidylinositol deacetylase</fullName>
        <ecNumber evidence="2">3.5.1.89</ecNumber>
    </recommendedName>
</protein>
<dbReference type="InterPro" id="IPR024078">
    <property type="entry name" value="LmbE-like_dom_sf"/>
</dbReference>
<dbReference type="PANTHER" id="PTHR12993:SF11">
    <property type="entry name" value="N-ACETYLGLUCOSAMINYL-PHOSPHATIDYLINOSITOL DE-N-ACETYLASE"/>
    <property type="match status" value="1"/>
</dbReference>
<keyword evidence="5" id="KW-1185">Reference proteome</keyword>
<dbReference type="GO" id="GO:0016020">
    <property type="term" value="C:membrane"/>
    <property type="evidence" value="ECO:0007669"/>
    <property type="project" value="GOC"/>
</dbReference>
<dbReference type="Proteomes" id="UP000189911">
    <property type="component" value="Chromosome F"/>
</dbReference>
<evidence type="ECO:0000313" key="4">
    <source>
        <dbReference type="EMBL" id="SCV01940.1"/>
    </source>
</evidence>
<keyword evidence="3" id="KW-0732">Signal</keyword>
<evidence type="ECO:0000256" key="2">
    <source>
        <dbReference type="ARBA" id="ARBA00012176"/>
    </source>
</evidence>
<organism evidence="4 5">
    <name type="scientific">Lachancea nothofagi CBS 11611</name>
    <dbReference type="NCBI Taxonomy" id="1266666"/>
    <lineage>
        <taxon>Eukaryota</taxon>
        <taxon>Fungi</taxon>
        <taxon>Dikarya</taxon>
        <taxon>Ascomycota</taxon>
        <taxon>Saccharomycotina</taxon>
        <taxon>Saccharomycetes</taxon>
        <taxon>Saccharomycetales</taxon>
        <taxon>Saccharomycetaceae</taxon>
        <taxon>Lachancea</taxon>
    </lineage>
</organism>
<dbReference type="GO" id="GO:0000225">
    <property type="term" value="F:N-acetylglucosaminylphosphatidylinositol deacetylase activity"/>
    <property type="evidence" value="ECO:0007669"/>
    <property type="project" value="UniProtKB-EC"/>
</dbReference>
<comment type="similarity">
    <text evidence="1">Belongs to the PIGL family.</text>
</comment>
<evidence type="ECO:0000256" key="1">
    <source>
        <dbReference type="ARBA" id="ARBA00006066"/>
    </source>
</evidence>
<dbReference type="Gene3D" id="3.40.50.10320">
    <property type="entry name" value="LmbE-like"/>
    <property type="match status" value="1"/>
</dbReference>
<dbReference type="GO" id="GO:0005783">
    <property type="term" value="C:endoplasmic reticulum"/>
    <property type="evidence" value="ECO:0007669"/>
    <property type="project" value="TreeGrafter"/>
</dbReference>
<dbReference type="GO" id="GO:0006506">
    <property type="term" value="P:GPI anchor biosynthetic process"/>
    <property type="evidence" value="ECO:0007669"/>
    <property type="project" value="UniProtKB-UniPathway"/>
</dbReference>
<evidence type="ECO:0000313" key="5">
    <source>
        <dbReference type="Proteomes" id="UP000189911"/>
    </source>
</evidence>
<accession>A0A1G4KC69</accession>
<dbReference type="AlphaFoldDB" id="A0A1G4KC69"/>
<dbReference type="Pfam" id="PF02585">
    <property type="entry name" value="PIG-L"/>
    <property type="match status" value="1"/>
</dbReference>
<reference evidence="5" key="1">
    <citation type="submission" date="2016-03" db="EMBL/GenBank/DDBJ databases">
        <authorList>
            <person name="Devillers Hugo."/>
        </authorList>
    </citation>
    <scope>NUCLEOTIDE SEQUENCE [LARGE SCALE GENOMIC DNA]</scope>
</reference>
<dbReference type="PANTHER" id="PTHR12993">
    <property type="entry name" value="N-ACETYLGLUCOSAMINYL-PHOSPHATIDYLINOSITOL DE-N-ACETYLASE-RELATED"/>
    <property type="match status" value="1"/>
</dbReference>
<dbReference type="UniPathway" id="UPA00196"/>
<gene>
    <name evidence="4" type="ORF">LANO_0F14290G</name>
</gene>
<dbReference type="EC" id="3.5.1.89" evidence="2"/>
<feature type="signal peptide" evidence="3">
    <location>
        <begin position="1"/>
        <end position="22"/>
    </location>
</feature>
<name>A0A1G4KC69_9SACH</name>
<evidence type="ECO:0000256" key="3">
    <source>
        <dbReference type="SAM" id="SignalP"/>
    </source>
</evidence>